<gene>
    <name evidence="1" type="ORF">E3O65_05450</name>
</gene>
<dbReference type="EMBL" id="SOGJ01000012">
    <property type="protein sequence ID" value="TFC99819.1"/>
    <property type="molecule type" value="Genomic_DNA"/>
</dbReference>
<organism evidence="1 2">
    <name type="scientific">Cryobacterium breve</name>
    <dbReference type="NCBI Taxonomy" id="1259258"/>
    <lineage>
        <taxon>Bacteria</taxon>
        <taxon>Bacillati</taxon>
        <taxon>Actinomycetota</taxon>
        <taxon>Actinomycetes</taxon>
        <taxon>Micrococcales</taxon>
        <taxon>Microbacteriaceae</taxon>
        <taxon>Cryobacterium</taxon>
    </lineage>
</organism>
<dbReference type="Proteomes" id="UP000298355">
    <property type="component" value="Unassembled WGS sequence"/>
</dbReference>
<accession>A0ABY2J4F2</accession>
<keyword evidence="2" id="KW-1185">Reference proteome</keyword>
<name>A0ABY2J4F2_9MICO</name>
<dbReference type="RefSeq" id="WP_134362724.1">
    <property type="nucleotide sequence ID" value="NZ_SOGJ01000012.1"/>
</dbReference>
<comment type="caution">
    <text evidence="1">The sequence shown here is derived from an EMBL/GenBank/DDBJ whole genome shotgun (WGS) entry which is preliminary data.</text>
</comment>
<evidence type="ECO:0000313" key="2">
    <source>
        <dbReference type="Proteomes" id="UP000298355"/>
    </source>
</evidence>
<reference evidence="1 2" key="1">
    <citation type="submission" date="2019-03" db="EMBL/GenBank/DDBJ databases">
        <title>Genomics of glacier-inhabiting Cryobacterium strains.</title>
        <authorList>
            <person name="Liu Q."/>
            <person name="Xin Y.-H."/>
        </authorList>
    </citation>
    <scope>NUCLEOTIDE SEQUENCE [LARGE SCALE GENOMIC DNA]</scope>
    <source>
        <strain evidence="1 2">TMT4-23</strain>
    </source>
</reference>
<proteinExistence type="predicted"/>
<sequence length="134" mass="14049">MATSMRATINIARGMDGAIAEILLGAVKGQNLAAERLLALSAAEAPLDSNSGGTLIASGTVVPAAAVGDDSLVTYDTPYAARWHEDQELVDNLGRHYMGDSNFQNGRKSHYLVDPARENKAELIAIVAAGVKRG</sequence>
<evidence type="ECO:0008006" key="3">
    <source>
        <dbReference type="Google" id="ProtNLM"/>
    </source>
</evidence>
<protein>
    <recommendedName>
        <fullName evidence="3">HK97 gp10 family phage protein</fullName>
    </recommendedName>
</protein>
<evidence type="ECO:0000313" key="1">
    <source>
        <dbReference type="EMBL" id="TFC99819.1"/>
    </source>
</evidence>